<evidence type="ECO:0000256" key="5">
    <source>
        <dbReference type="SAM" id="SignalP"/>
    </source>
</evidence>
<keyword evidence="2" id="KW-0964">Secreted</keyword>
<keyword evidence="8" id="KW-1185">Reference proteome</keyword>
<evidence type="ECO:0000256" key="2">
    <source>
        <dbReference type="ARBA" id="ARBA00022525"/>
    </source>
</evidence>
<dbReference type="InterPro" id="IPR008965">
    <property type="entry name" value="CBM2/CBM3_carb-bd_dom_sf"/>
</dbReference>
<feature type="chain" id="PRO_5012567799" evidence="5">
    <location>
        <begin position="25"/>
        <end position="1052"/>
    </location>
</feature>
<dbReference type="AlphaFoldDB" id="A0A1M6GZA5"/>
<name>A0A1M6GZA5_9BACT</name>
<dbReference type="Pfam" id="PF02494">
    <property type="entry name" value="HYR"/>
    <property type="match status" value="2"/>
</dbReference>
<dbReference type="OrthoDB" id="1121493at2"/>
<dbReference type="PANTHER" id="PTHR24273:SF32">
    <property type="entry name" value="HYALIN"/>
    <property type="match status" value="1"/>
</dbReference>
<dbReference type="PANTHER" id="PTHR24273">
    <property type="entry name" value="FI04643P-RELATED"/>
    <property type="match status" value="1"/>
</dbReference>
<proteinExistence type="predicted"/>
<dbReference type="GO" id="GO:0005576">
    <property type="term" value="C:extracellular region"/>
    <property type="evidence" value="ECO:0007669"/>
    <property type="project" value="UniProtKB-SubCell"/>
</dbReference>
<gene>
    <name evidence="7" type="ORF">SAMN05444280_11221</name>
</gene>
<dbReference type="GO" id="GO:0030246">
    <property type="term" value="F:carbohydrate binding"/>
    <property type="evidence" value="ECO:0007669"/>
    <property type="project" value="InterPro"/>
</dbReference>
<reference evidence="7 8" key="1">
    <citation type="submission" date="2016-11" db="EMBL/GenBank/DDBJ databases">
        <authorList>
            <person name="Jaros S."/>
            <person name="Januszkiewicz K."/>
            <person name="Wedrychowicz H."/>
        </authorList>
    </citation>
    <scope>NUCLEOTIDE SEQUENCE [LARGE SCALE GENOMIC DNA]</scope>
    <source>
        <strain evidence="7 8">DSM 27063</strain>
    </source>
</reference>
<evidence type="ECO:0000256" key="1">
    <source>
        <dbReference type="ARBA" id="ARBA00004613"/>
    </source>
</evidence>
<dbReference type="Gene3D" id="2.60.40.4070">
    <property type="match status" value="1"/>
</dbReference>
<evidence type="ECO:0000259" key="6">
    <source>
        <dbReference type="PROSITE" id="PS50825"/>
    </source>
</evidence>
<organism evidence="7 8">
    <name type="scientific">Tangfeifania diversioriginum</name>
    <dbReference type="NCBI Taxonomy" id="1168035"/>
    <lineage>
        <taxon>Bacteria</taxon>
        <taxon>Pseudomonadati</taxon>
        <taxon>Bacteroidota</taxon>
        <taxon>Bacteroidia</taxon>
        <taxon>Marinilabiliales</taxon>
        <taxon>Prolixibacteraceae</taxon>
        <taxon>Tangfeifania</taxon>
    </lineage>
</organism>
<evidence type="ECO:0000256" key="3">
    <source>
        <dbReference type="ARBA" id="ARBA00022729"/>
    </source>
</evidence>
<comment type="subcellular location">
    <subcellularLocation>
        <location evidence="1">Secreted</location>
    </subcellularLocation>
</comment>
<dbReference type="InterPro" id="IPR003410">
    <property type="entry name" value="HYR_dom"/>
</dbReference>
<dbReference type="SUPFAM" id="SSF49478">
    <property type="entry name" value="Cna protein B-type domain"/>
    <property type="match status" value="1"/>
</dbReference>
<evidence type="ECO:0000256" key="4">
    <source>
        <dbReference type="ARBA" id="ARBA00022737"/>
    </source>
</evidence>
<dbReference type="PROSITE" id="PS50825">
    <property type="entry name" value="HYR"/>
    <property type="match status" value="3"/>
</dbReference>
<dbReference type="InterPro" id="IPR026444">
    <property type="entry name" value="Secre_tail"/>
</dbReference>
<keyword evidence="4" id="KW-0677">Repeat</keyword>
<sequence length="1052" mass="110878">MKKRLLNLIVFVLLFGAGPPSLLAKFTGSELFDSNTLITENTVEATIEGPVVTGCGTYDVPITVSNFTDVGAISLKLNYNNADLIYAGVTLNTTYLTVNNTNAAVAGEFTLGYHGDPISIPDGEALFTLHFVVEPSLAGTPFELTWADDVPGNCEFAGEGGAPVYESSFYDFSATIITDEMPEIICPGDITVNNNAGECGAVVTYATPIGTDNCPNPVTTQTAGLPSGSFFSVGETVNTFEVRDSQGNKSTCSFTVTVADAELPVLTCVGVQTKATDAGACSYTVVGNEFDFLTVDDNCTDILNADVEYELSGATTGTGSETMDGVSFGKGETTVTWKATDETGNVGTCSFVVTVNDTELPSITCVGNQSKSTDPGVCTYTAKAGEFDFLAVDDNCTTISPASVEYVLNGATTGSGYQTLDNVLFQKGVTTVTWKATDEALNAETCTFDVTVSDTEFPKLEVVEDQIVSTDDGVCTYTVTGNEFDFATATDNCTNILASSVEYELTDATTGNGSETLAGVVFEKGVTTLTWSASDESNNVTSASFKVTVEDNEGPVITTCPPDRSAIVTDGCSVQLPDFTANVEASDNCGVVSSVVQSPASGTWMDFDETSYTVTITVTDDAGNTTECYPKFTVEKATVSGNVIYNNAGQSPMANVVVDLLDAGGNSVGSTVTSEPNGAFEFSDLCAGDYTIVASDTSKVGYINATDAGAANAWNASGGAIEYVNFLAGDVTNDYNINHVDPQRIQSYFVTGESFDRNPWSFWLEGLTISNNASDPSTLPRNMTVTVSGANVSQNILAMATGDFNGSFGPTLKSAGSSVRLSADRNMNVEENQVFNLPLRSEFAMEVGAVSLILDLPSDFAQVMGVKVNGSEVPAIWAVKDNELRIGWNSFNPVYVGANEALVTLQLKSGEGVSEGQIMDIGLVNNPLNEVADGNFNPIRGASLLIAKAGNGLVGVNEELNIDELSFSNYPNPFSRSTTLSYAIPEDGRVNISIYNQLGQLVTSVVDVNQKAGQYTIENCGGNLLPGMYVAKLRLTNESDIMVGAIKLNVIK</sequence>
<feature type="domain" description="HYR" evidence="6">
    <location>
        <begin position="177"/>
        <end position="260"/>
    </location>
</feature>
<feature type="signal peptide" evidence="5">
    <location>
        <begin position="1"/>
        <end position="24"/>
    </location>
</feature>
<dbReference type="InterPro" id="IPR033764">
    <property type="entry name" value="Sdr_B"/>
</dbReference>
<dbReference type="RefSeq" id="WP_073168637.1">
    <property type="nucleotide sequence ID" value="NZ_FQZE01000012.1"/>
</dbReference>
<feature type="domain" description="HYR" evidence="6">
    <location>
        <begin position="261"/>
        <end position="357"/>
    </location>
</feature>
<dbReference type="Gene3D" id="2.60.40.10">
    <property type="entry name" value="Immunoglobulins"/>
    <property type="match status" value="1"/>
</dbReference>
<dbReference type="EMBL" id="FQZE01000012">
    <property type="protein sequence ID" value="SHJ15281.1"/>
    <property type="molecule type" value="Genomic_DNA"/>
</dbReference>
<evidence type="ECO:0000313" key="8">
    <source>
        <dbReference type="Proteomes" id="UP000184050"/>
    </source>
</evidence>
<dbReference type="Proteomes" id="UP000184050">
    <property type="component" value="Unassembled WGS sequence"/>
</dbReference>
<dbReference type="SUPFAM" id="SSF49384">
    <property type="entry name" value="Carbohydrate-binding domain"/>
    <property type="match status" value="1"/>
</dbReference>
<dbReference type="STRING" id="1168035.SAMN05444280_11221"/>
<evidence type="ECO:0000313" key="7">
    <source>
        <dbReference type="EMBL" id="SHJ15281.1"/>
    </source>
</evidence>
<dbReference type="Pfam" id="PF17210">
    <property type="entry name" value="SdrD_B"/>
    <property type="match status" value="1"/>
</dbReference>
<accession>A0A1M6GZA5</accession>
<keyword evidence="3 5" id="KW-0732">Signal</keyword>
<protein>
    <submittedName>
        <fullName evidence="7">Por secretion system C-terminal sorting domain-containing protein</fullName>
    </submittedName>
</protein>
<dbReference type="NCBIfam" id="TIGR04183">
    <property type="entry name" value="Por_Secre_tail"/>
    <property type="match status" value="1"/>
</dbReference>
<feature type="domain" description="HYR" evidence="6">
    <location>
        <begin position="550"/>
        <end position="636"/>
    </location>
</feature>
<dbReference type="InterPro" id="IPR013783">
    <property type="entry name" value="Ig-like_fold"/>
</dbReference>